<dbReference type="InterPro" id="IPR016181">
    <property type="entry name" value="Acyl_CoA_acyltransferase"/>
</dbReference>
<gene>
    <name evidence="2" type="ORF">ESZ91_08290</name>
</gene>
<sequence>MHFENTPCIETERLRLRRFTEDDLGAAFRIFSDLTVNTYLPWYPAKDSEQTRAILEERFFQVYRQPRGYSYAICLKTDDIPIGYIHASTEEHHDFGYGLLPAFWHRGIVTEAGKALIEQLKQDDFRFITATHDVNNPRSGKVMRRLGMRYRYSYKEQWQPKNFPVTFRMYQLNFDGRDQNVYRKYWDLSAVRFIEDFDKTE</sequence>
<keyword evidence="3" id="KW-1185">Reference proteome</keyword>
<dbReference type="EMBL" id="SDOZ01000002">
    <property type="protein sequence ID" value="RXZ62380.1"/>
    <property type="molecule type" value="Genomic_DNA"/>
</dbReference>
<dbReference type="InterPro" id="IPR000182">
    <property type="entry name" value="GNAT_dom"/>
</dbReference>
<dbReference type="AlphaFoldDB" id="A0A4Q2KEQ8"/>
<protein>
    <submittedName>
        <fullName evidence="2">N-acetyltransferase</fullName>
    </submittedName>
</protein>
<dbReference type="InterPro" id="IPR051531">
    <property type="entry name" value="N-acetyltransferase"/>
</dbReference>
<proteinExistence type="predicted"/>
<dbReference type="Proteomes" id="UP000291269">
    <property type="component" value="Unassembled WGS sequence"/>
</dbReference>
<keyword evidence="2" id="KW-0808">Transferase</keyword>
<dbReference type="Gene3D" id="3.40.630.30">
    <property type="match status" value="1"/>
</dbReference>
<reference evidence="2 3" key="1">
    <citation type="journal article" date="2019" name="Gut">
        <title>Antibiotics-induced monodominance of a novel gut bacterial order.</title>
        <authorList>
            <person name="Hildebrand F."/>
            <person name="Moitinho-Silva L."/>
            <person name="Blasche S."/>
            <person name="Jahn M.T."/>
            <person name="Gossmann T.I."/>
            <person name="Heuerta-Cepas J."/>
            <person name="Hercog R."/>
            <person name="Luetge M."/>
            <person name="Bahram M."/>
            <person name="Pryszlak A."/>
            <person name="Alves R.J."/>
            <person name="Waszak S.M."/>
            <person name="Zhu A."/>
            <person name="Ye L."/>
            <person name="Costea P.I."/>
            <person name="Aalvink S."/>
            <person name="Belzer C."/>
            <person name="Forslund S.K."/>
            <person name="Sunagawa S."/>
            <person name="Hentschel U."/>
            <person name="Merten C."/>
            <person name="Patil K.R."/>
            <person name="Benes V."/>
            <person name="Bork P."/>
        </authorList>
    </citation>
    <scope>NUCLEOTIDE SEQUENCE [LARGE SCALE GENOMIC DNA]</scope>
    <source>
        <strain evidence="2 3">HDS1380</strain>
    </source>
</reference>
<name>A0A4Q2KEQ8_9FIRM</name>
<dbReference type="PANTHER" id="PTHR43792">
    <property type="entry name" value="GNAT FAMILY, PUTATIVE (AFU_ORTHOLOGUE AFUA_3G00765)-RELATED-RELATED"/>
    <property type="match status" value="1"/>
</dbReference>
<dbReference type="GO" id="GO:0016747">
    <property type="term" value="F:acyltransferase activity, transferring groups other than amino-acyl groups"/>
    <property type="evidence" value="ECO:0007669"/>
    <property type="project" value="InterPro"/>
</dbReference>
<evidence type="ECO:0000313" key="2">
    <source>
        <dbReference type="EMBL" id="RXZ62380.1"/>
    </source>
</evidence>
<dbReference type="OrthoDB" id="9798081at2"/>
<comment type="caution">
    <text evidence="2">The sequence shown here is derived from an EMBL/GenBank/DDBJ whole genome shotgun (WGS) entry which is preliminary data.</text>
</comment>
<dbReference type="SUPFAM" id="SSF55729">
    <property type="entry name" value="Acyl-CoA N-acyltransferases (Nat)"/>
    <property type="match status" value="1"/>
</dbReference>
<evidence type="ECO:0000259" key="1">
    <source>
        <dbReference type="PROSITE" id="PS51186"/>
    </source>
</evidence>
<dbReference type="PANTHER" id="PTHR43792:SF1">
    <property type="entry name" value="N-ACETYLTRANSFERASE DOMAIN-CONTAINING PROTEIN"/>
    <property type="match status" value="1"/>
</dbReference>
<dbReference type="PROSITE" id="PS51186">
    <property type="entry name" value="GNAT"/>
    <property type="match status" value="1"/>
</dbReference>
<dbReference type="RefSeq" id="WP_129226053.1">
    <property type="nucleotide sequence ID" value="NZ_SDOZ01000002.1"/>
</dbReference>
<dbReference type="Pfam" id="PF13302">
    <property type="entry name" value="Acetyltransf_3"/>
    <property type="match status" value="1"/>
</dbReference>
<feature type="domain" description="N-acetyltransferase" evidence="1">
    <location>
        <begin position="14"/>
        <end position="170"/>
    </location>
</feature>
<accession>A0A4Q2KEQ8</accession>
<organism evidence="2 3">
    <name type="scientific">Candidatus Borkfalkia ceftriaxoniphila</name>
    <dbReference type="NCBI Taxonomy" id="2508949"/>
    <lineage>
        <taxon>Bacteria</taxon>
        <taxon>Bacillati</taxon>
        <taxon>Bacillota</taxon>
        <taxon>Clostridia</taxon>
        <taxon>Christensenellales</taxon>
        <taxon>Christensenellaceae</taxon>
        <taxon>Candidatus Borkfalkia</taxon>
    </lineage>
</organism>
<evidence type="ECO:0000313" key="3">
    <source>
        <dbReference type="Proteomes" id="UP000291269"/>
    </source>
</evidence>